<dbReference type="EMBL" id="GBRH01234024">
    <property type="protein sequence ID" value="JAD63871.1"/>
    <property type="molecule type" value="Transcribed_RNA"/>
</dbReference>
<dbReference type="AlphaFoldDB" id="A0A0A9BKF4"/>
<reference evidence="1" key="2">
    <citation type="journal article" date="2015" name="Data Brief">
        <title>Shoot transcriptome of the giant reed, Arundo donax.</title>
        <authorList>
            <person name="Barrero R.A."/>
            <person name="Guerrero F.D."/>
            <person name="Moolhuijzen P."/>
            <person name="Goolsby J.A."/>
            <person name="Tidwell J."/>
            <person name="Bellgard S.E."/>
            <person name="Bellgard M.I."/>
        </authorList>
    </citation>
    <scope>NUCLEOTIDE SEQUENCE</scope>
    <source>
        <tissue evidence="1">Shoot tissue taken approximately 20 cm above the soil surface</tissue>
    </source>
</reference>
<sequence length="41" mass="4353">MLFCSKCKISLISSAKFSGCISIFMDGCGNNTLLGSVLCIF</sequence>
<reference evidence="1" key="1">
    <citation type="submission" date="2014-09" db="EMBL/GenBank/DDBJ databases">
        <authorList>
            <person name="Magalhaes I.L.F."/>
            <person name="Oliveira U."/>
            <person name="Santos F.R."/>
            <person name="Vidigal T.H.D.A."/>
            <person name="Brescovit A.D."/>
            <person name="Santos A.J."/>
        </authorList>
    </citation>
    <scope>NUCLEOTIDE SEQUENCE</scope>
    <source>
        <tissue evidence="1">Shoot tissue taken approximately 20 cm above the soil surface</tissue>
    </source>
</reference>
<protein>
    <submittedName>
        <fullName evidence="1">Uncharacterized protein</fullName>
    </submittedName>
</protein>
<accession>A0A0A9BKF4</accession>
<organism evidence="1">
    <name type="scientific">Arundo donax</name>
    <name type="common">Giant reed</name>
    <name type="synonym">Donax arundinaceus</name>
    <dbReference type="NCBI Taxonomy" id="35708"/>
    <lineage>
        <taxon>Eukaryota</taxon>
        <taxon>Viridiplantae</taxon>
        <taxon>Streptophyta</taxon>
        <taxon>Embryophyta</taxon>
        <taxon>Tracheophyta</taxon>
        <taxon>Spermatophyta</taxon>
        <taxon>Magnoliopsida</taxon>
        <taxon>Liliopsida</taxon>
        <taxon>Poales</taxon>
        <taxon>Poaceae</taxon>
        <taxon>PACMAD clade</taxon>
        <taxon>Arundinoideae</taxon>
        <taxon>Arundineae</taxon>
        <taxon>Arundo</taxon>
    </lineage>
</organism>
<name>A0A0A9BKF4_ARUDO</name>
<proteinExistence type="predicted"/>
<evidence type="ECO:0000313" key="1">
    <source>
        <dbReference type="EMBL" id="JAD63871.1"/>
    </source>
</evidence>